<proteinExistence type="predicted"/>
<accession>A0ABW9HZU6</accession>
<name>A0ABW9HZU6_9ACTN</name>
<organism evidence="2 3">
    <name type="scientific">Streptomyces niveiscabiei</name>
    <dbReference type="NCBI Taxonomy" id="164115"/>
    <lineage>
        <taxon>Bacteria</taxon>
        <taxon>Bacillati</taxon>
        <taxon>Actinomycetota</taxon>
        <taxon>Actinomycetes</taxon>
        <taxon>Kitasatosporales</taxon>
        <taxon>Streptomycetaceae</taxon>
        <taxon>Streptomyces</taxon>
    </lineage>
</organism>
<dbReference type="Proteomes" id="UP001631957">
    <property type="component" value="Unassembled WGS sequence"/>
</dbReference>
<evidence type="ECO:0000313" key="2">
    <source>
        <dbReference type="EMBL" id="MFM9613251.1"/>
    </source>
</evidence>
<feature type="coiled-coil region" evidence="1">
    <location>
        <begin position="23"/>
        <end position="89"/>
    </location>
</feature>
<dbReference type="RefSeq" id="WP_409123070.1">
    <property type="nucleotide sequence ID" value="NZ_JBJVNI010000019.1"/>
</dbReference>
<dbReference type="EMBL" id="JBJVNI010000019">
    <property type="protein sequence ID" value="MFM9613251.1"/>
    <property type="molecule type" value="Genomic_DNA"/>
</dbReference>
<evidence type="ECO:0000313" key="3">
    <source>
        <dbReference type="Proteomes" id="UP001631957"/>
    </source>
</evidence>
<protein>
    <submittedName>
        <fullName evidence="2">Uncharacterized protein</fullName>
    </submittedName>
</protein>
<reference evidence="2 3" key="1">
    <citation type="submission" date="2024-12" db="EMBL/GenBank/DDBJ databases">
        <title>Forecasting of Potato common scab and diversities of Pathogenic streptomyces spp. in china.</title>
        <authorList>
            <person name="Handique U."/>
            <person name="Wu J."/>
        </authorList>
    </citation>
    <scope>NUCLEOTIDE SEQUENCE [LARGE SCALE GENOMIC DNA]</scope>
    <source>
        <strain evidence="2 3">ZRIMU1530</strain>
    </source>
</reference>
<comment type="caution">
    <text evidence="2">The sequence shown here is derived from an EMBL/GenBank/DDBJ whole genome shotgun (WGS) entry which is preliminary data.</text>
</comment>
<sequence length="254" mass="29186">MNVFETTKKRRAGRLLRGELRTAEALLREAAEREEARDQEVRELRQRLQQAEEREFEQLVENEQLYDALQSANSKVRFLKRQLEEAGLRTPPSNPPPRPATFAELLDRLAEFPHLRFTGNPKRTRDLDAHGIPNWVSVAWDALKALDEYAAHGTGVDFRHWCDNLPETCEHPFPAGKVTMRESETVANHHDWRRQRTFPVPESVTRGGRLFMQSHLRVGSGNTVSPRLYFHDDTANSGLVYVGYLGAHLDNTHT</sequence>
<keyword evidence="1" id="KW-0175">Coiled coil</keyword>
<gene>
    <name evidence="2" type="ORF">ACKI18_31745</name>
</gene>
<evidence type="ECO:0000256" key="1">
    <source>
        <dbReference type="SAM" id="Coils"/>
    </source>
</evidence>
<keyword evidence="3" id="KW-1185">Reference proteome</keyword>